<dbReference type="OrthoDB" id="2017946at2759"/>
<evidence type="ECO:0000256" key="10">
    <source>
        <dbReference type="HAMAP-Rule" id="MF_03124"/>
    </source>
</evidence>
<evidence type="ECO:0000256" key="3">
    <source>
        <dbReference type="ARBA" id="ARBA00022571"/>
    </source>
</evidence>
<proteinExistence type="inferred from homology"/>
<accession>A0A2V3J3T5</accession>
<dbReference type="Gene3D" id="3.10.20.340">
    <property type="entry name" value="ArgJ beta chain, C-terminal domain"/>
    <property type="match status" value="1"/>
</dbReference>
<evidence type="ECO:0000256" key="1">
    <source>
        <dbReference type="ARBA" id="ARBA00006774"/>
    </source>
</evidence>
<feature type="active site" description="Nucleophile" evidence="10">
    <location>
        <position position="195"/>
    </location>
</feature>
<keyword evidence="4 10" id="KW-0028">Amino-acid biosynthesis</keyword>
<comment type="caution">
    <text evidence="11">The sequence shown here is derived from an EMBL/GenBank/DDBJ whole genome shotgun (WGS) entry which is preliminary data.</text>
</comment>
<dbReference type="InterPro" id="IPR016117">
    <property type="entry name" value="ArgJ-like_dom_sf"/>
</dbReference>
<evidence type="ECO:0000313" key="12">
    <source>
        <dbReference type="Proteomes" id="UP000247409"/>
    </source>
</evidence>
<dbReference type="GO" id="GO:0004358">
    <property type="term" value="F:L-glutamate N-acetyltransferase activity, acting on acetyl-L-ornithine as donor"/>
    <property type="evidence" value="ECO:0007669"/>
    <property type="project" value="UniProtKB-UniRule"/>
</dbReference>
<dbReference type="HAMAP" id="MF_01106">
    <property type="entry name" value="ArgJ"/>
    <property type="match status" value="1"/>
</dbReference>
<keyword evidence="5 10" id="KW-0808">Transferase</keyword>
<keyword evidence="3 10" id="KW-0055">Arginine biosynthesis</keyword>
<dbReference type="GO" id="GO:0004042">
    <property type="term" value="F:L-glutamate N-acetyltransferase activity"/>
    <property type="evidence" value="ECO:0007669"/>
    <property type="project" value="UniProtKB-UniRule"/>
</dbReference>
<dbReference type="Pfam" id="PF01960">
    <property type="entry name" value="ArgJ"/>
    <property type="match status" value="1"/>
</dbReference>
<feature type="binding site" evidence="10">
    <location>
        <position position="280"/>
    </location>
    <ligand>
        <name>substrate</name>
    </ligand>
</feature>
<feature type="binding site" evidence="10">
    <location>
        <position position="184"/>
    </location>
    <ligand>
        <name>substrate</name>
    </ligand>
</feature>
<comment type="catalytic activity">
    <reaction evidence="10">
        <text>L-glutamate + acetyl-CoA = N-acetyl-L-glutamate + CoA + H(+)</text>
        <dbReference type="Rhea" id="RHEA:24292"/>
        <dbReference type="ChEBI" id="CHEBI:15378"/>
        <dbReference type="ChEBI" id="CHEBI:29985"/>
        <dbReference type="ChEBI" id="CHEBI:44337"/>
        <dbReference type="ChEBI" id="CHEBI:57287"/>
        <dbReference type="ChEBI" id="CHEBI:57288"/>
        <dbReference type="EC" id="2.3.1.1"/>
    </reaction>
</comment>
<dbReference type="SUPFAM" id="SSF56266">
    <property type="entry name" value="DmpA/ArgJ-like"/>
    <property type="match status" value="1"/>
</dbReference>
<comment type="subcellular location">
    <subcellularLocation>
        <location evidence="10">Mitochondrion matrix</location>
    </subcellularLocation>
</comment>
<reference evidence="11 12" key="1">
    <citation type="journal article" date="2018" name="Mol. Biol. Evol.">
        <title>Analysis of the draft genome of the red seaweed Gracilariopsis chorda provides insights into genome size evolution in Rhodophyta.</title>
        <authorList>
            <person name="Lee J."/>
            <person name="Yang E.C."/>
            <person name="Graf L."/>
            <person name="Yang J.H."/>
            <person name="Qiu H."/>
            <person name="Zel Zion U."/>
            <person name="Chan C.X."/>
            <person name="Stephens T.G."/>
            <person name="Weber A.P.M."/>
            <person name="Boo G.H."/>
            <person name="Boo S.M."/>
            <person name="Kim K.M."/>
            <person name="Shin Y."/>
            <person name="Jung M."/>
            <person name="Lee S.J."/>
            <person name="Yim H.S."/>
            <person name="Lee J.H."/>
            <person name="Bhattacharya D."/>
            <person name="Yoon H.S."/>
        </authorList>
    </citation>
    <scope>NUCLEOTIDE SEQUENCE [LARGE SCALE GENOMIC DNA]</scope>
    <source>
        <strain evidence="11 12">SKKU-2015</strain>
        <tissue evidence="11">Whole body</tissue>
    </source>
</reference>
<feature type="site" description="Involved in the stabilization of negative charge on the oxyanion by the formation of the oxyanion hole" evidence="10">
    <location>
        <position position="120"/>
    </location>
</feature>
<keyword evidence="8 10" id="KW-0012">Acyltransferase</keyword>
<sequence>MITQIENGGVTAPKGFKAAGYTAGFKPSGLPDLAVIVSEDHSPLPAAALFTKNIVRAAPVEISEENMTKSNGKIAAIVLNSGQANAGTGAPGHQDGLETVQVAADALGCQPENIFICSTGVIGKRFDIEKMKSAIPTVLSAAKSTLEGGFDAAKAIMTTDLRMKQTAFQDTIAGKTVTVGGMCKGSGMIHPEMATMLGVISCDASVGRDVWQKMLKKAVDKSFNAITVDGDSSTNDVVCGLCSGASGLTISQNSAEADALQSLLDKTCMHLAKSIARDGEGATVLIEVQVKGAVSDEDATRIARTVTGSSLVKAAIFGHDPNWGRIAAAAGRARADFDVSKLKISLGDHLLMEHGNPVPFDAVAASSYMKEKAEASAEHYLSDHDTVLITIEVGNGPGEGVAWGCDLSYKYVEINAEYTT</sequence>
<keyword evidence="10" id="KW-0496">Mitochondrion</keyword>
<evidence type="ECO:0000256" key="4">
    <source>
        <dbReference type="ARBA" id="ARBA00022605"/>
    </source>
</evidence>
<evidence type="ECO:0000256" key="2">
    <source>
        <dbReference type="ARBA" id="ARBA00011475"/>
    </source>
</evidence>
<feature type="site" description="Cleavage; by autolysis" evidence="10">
    <location>
        <begin position="194"/>
        <end position="195"/>
    </location>
</feature>
<feature type="binding site" evidence="10">
    <location>
        <position position="420"/>
    </location>
    <ligand>
        <name>substrate</name>
    </ligand>
</feature>
<dbReference type="InterPro" id="IPR042195">
    <property type="entry name" value="ArgJ_beta_C"/>
</dbReference>
<dbReference type="GO" id="GO:0006526">
    <property type="term" value="P:L-arginine biosynthetic process"/>
    <property type="evidence" value="ECO:0007669"/>
    <property type="project" value="UniProtKB-UniRule"/>
</dbReference>
<dbReference type="InterPro" id="IPR002813">
    <property type="entry name" value="Arg_biosynth_ArgJ"/>
</dbReference>
<name>A0A2V3J3T5_9FLOR</name>
<dbReference type="STRING" id="448386.A0A2V3J3T5"/>
<dbReference type="EMBL" id="NBIV01000009">
    <property type="protein sequence ID" value="PXF49055.1"/>
    <property type="molecule type" value="Genomic_DNA"/>
</dbReference>
<feature type="binding site" evidence="10">
    <location>
        <position position="158"/>
    </location>
    <ligand>
        <name>substrate</name>
    </ligand>
</feature>
<evidence type="ECO:0000313" key="11">
    <source>
        <dbReference type="EMBL" id="PXF49055.1"/>
    </source>
</evidence>
<dbReference type="Gene3D" id="3.60.70.12">
    <property type="entry name" value="L-amino peptidase D-ALA esterase/amidase"/>
    <property type="match status" value="1"/>
</dbReference>
<dbReference type="FunFam" id="3.60.70.12:FF:000001">
    <property type="entry name" value="Arginine biosynthesis bifunctional protein ArgJ, chloroplastic"/>
    <property type="match status" value="1"/>
</dbReference>
<dbReference type="CDD" id="cd02152">
    <property type="entry name" value="OAT"/>
    <property type="match status" value="1"/>
</dbReference>
<keyword evidence="6 10" id="KW-0068">Autocatalytic cleavage</keyword>
<feature type="chain" id="PRO_5023415070" description="Arginine biosynthesis bifunctional protein ArgJ alpha chain" evidence="10">
    <location>
        <begin position="1"/>
        <end position="194"/>
    </location>
</feature>
<comment type="similarity">
    <text evidence="1 10">Belongs to the ArgJ family.</text>
</comment>
<dbReference type="NCBIfam" id="NF003802">
    <property type="entry name" value="PRK05388.1"/>
    <property type="match status" value="1"/>
</dbReference>
<comment type="PTM">
    <text evidence="10">The alpha and beta chains are autoproteolytically processed from a single precursor protein within the mitochondrion.</text>
</comment>
<protein>
    <recommendedName>
        <fullName evidence="10">Arginine biosynthesis bifunctional protein ArgJ, mitochondrial</fullName>
    </recommendedName>
    <domain>
        <recommendedName>
            <fullName evidence="10">Glutamate N-acetyltransferase</fullName>
            <shortName evidence="10">GAT</shortName>
            <ecNumber evidence="10">2.3.1.35</ecNumber>
        </recommendedName>
        <alternativeName>
            <fullName evidence="10">Ornithine acetyltransferase</fullName>
            <shortName evidence="10">OATase</shortName>
        </alternativeName>
        <alternativeName>
            <fullName evidence="10">Ornithine transacetylase</fullName>
        </alternativeName>
    </domain>
    <domain>
        <recommendedName>
            <fullName evidence="10">Amino-acid acetyltransferase</fullName>
            <ecNumber evidence="10">2.3.1.1</ecNumber>
        </recommendedName>
        <alternativeName>
            <fullName evidence="10">N-acetylglutamate synthase</fullName>
            <shortName evidence="10">AGS</shortName>
        </alternativeName>
    </domain>
    <component>
        <recommendedName>
            <fullName evidence="10">Arginine biosynthesis bifunctional protein ArgJ alpha chain</fullName>
        </recommendedName>
    </component>
    <component>
        <recommendedName>
            <fullName evidence="10">Arginine biosynthesis bifunctional protein ArgJ beta chain</fullName>
        </recommendedName>
    </component>
</protein>
<dbReference type="GO" id="GO:0005759">
    <property type="term" value="C:mitochondrial matrix"/>
    <property type="evidence" value="ECO:0007669"/>
    <property type="project" value="UniProtKB-SubCell"/>
</dbReference>
<feature type="binding site" evidence="10">
    <location>
        <position position="195"/>
    </location>
    <ligand>
        <name>substrate</name>
    </ligand>
</feature>
<comment type="pathway">
    <text evidence="10">Amino-acid biosynthesis; L-arginine biosynthesis; N(2)-acetyl-L-ornithine from L-glutamate: step 1/4.</text>
</comment>
<feature type="chain" id="PRO_5023415071" description="Arginine biosynthesis bifunctional protein ArgJ beta chain" evidence="10">
    <location>
        <begin position="195"/>
        <end position="420"/>
    </location>
</feature>
<dbReference type="EC" id="2.3.1.35" evidence="10"/>
<keyword evidence="7 10" id="KW-0511">Multifunctional enzyme</keyword>
<dbReference type="PANTHER" id="PTHR23100">
    <property type="entry name" value="ARGININE BIOSYNTHESIS BIFUNCTIONAL PROTEIN ARGJ"/>
    <property type="match status" value="1"/>
</dbReference>
<evidence type="ECO:0000256" key="6">
    <source>
        <dbReference type="ARBA" id="ARBA00022813"/>
    </source>
</evidence>
<keyword evidence="12" id="KW-1185">Reference proteome</keyword>
<evidence type="ECO:0000256" key="8">
    <source>
        <dbReference type="ARBA" id="ARBA00023315"/>
    </source>
</evidence>
<comment type="catalytic activity">
    <reaction evidence="9 10">
        <text>N(2)-acetyl-L-ornithine + L-glutamate = N-acetyl-L-glutamate + L-ornithine</text>
        <dbReference type="Rhea" id="RHEA:15349"/>
        <dbReference type="ChEBI" id="CHEBI:29985"/>
        <dbReference type="ChEBI" id="CHEBI:44337"/>
        <dbReference type="ChEBI" id="CHEBI:46911"/>
        <dbReference type="ChEBI" id="CHEBI:57805"/>
        <dbReference type="EC" id="2.3.1.35"/>
    </reaction>
</comment>
<dbReference type="UniPathway" id="UPA00068">
    <property type="reaction ID" value="UER00106"/>
</dbReference>
<evidence type="ECO:0000256" key="9">
    <source>
        <dbReference type="ARBA" id="ARBA00049439"/>
    </source>
</evidence>
<gene>
    <name evidence="11" type="ORF">BWQ96_01193</name>
</gene>
<comment type="subunit">
    <text evidence="10">Heterodimer of an alpha and a beta chain.</text>
</comment>
<comment type="pathway">
    <text evidence="10">Amino-acid biosynthesis; L-arginine biosynthesis; L-ornithine and N-acetyl-L-glutamate from L-glutamate and N(2)-acetyl-L-ornithine (cyclic): step 1/1.</text>
</comment>
<feature type="binding site" evidence="10">
    <location>
        <position position="415"/>
    </location>
    <ligand>
        <name>substrate</name>
    </ligand>
</feature>
<dbReference type="GO" id="GO:0006592">
    <property type="term" value="P:ornithine biosynthetic process"/>
    <property type="evidence" value="ECO:0007669"/>
    <property type="project" value="TreeGrafter"/>
</dbReference>
<dbReference type="NCBIfam" id="TIGR00120">
    <property type="entry name" value="ArgJ"/>
    <property type="match status" value="1"/>
</dbReference>
<dbReference type="PANTHER" id="PTHR23100:SF0">
    <property type="entry name" value="ARGININE BIOSYNTHESIS BIFUNCTIONAL PROTEIN ARGJ, MITOCHONDRIAL"/>
    <property type="match status" value="1"/>
</dbReference>
<organism evidence="11 12">
    <name type="scientific">Gracilariopsis chorda</name>
    <dbReference type="NCBI Taxonomy" id="448386"/>
    <lineage>
        <taxon>Eukaryota</taxon>
        <taxon>Rhodophyta</taxon>
        <taxon>Florideophyceae</taxon>
        <taxon>Rhodymeniophycidae</taxon>
        <taxon>Gracilariales</taxon>
        <taxon>Gracilariaceae</taxon>
        <taxon>Gracilariopsis</taxon>
    </lineage>
</organism>
<dbReference type="Proteomes" id="UP000247409">
    <property type="component" value="Unassembled WGS sequence"/>
</dbReference>
<comment type="subunit">
    <text evidence="2">Heterotetramer of two alpha and two beta chains.</text>
</comment>
<dbReference type="EC" id="2.3.1.1" evidence="10"/>
<dbReference type="FunFam" id="3.10.20.340:FF:000001">
    <property type="entry name" value="Arginine biosynthesis bifunctional protein ArgJ, chloroplastic"/>
    <property type="match status" value="1"/>
</dbReference>
<evidence type="ECO:0000256" key="5">
    <source>
        <dbReference type="ARBA" id="ARBA00022679"/>
    </source>
</evidence>
<evidence type="ECO:0000256" key="7">
    <source>
        <dbReference type="ARBA" id="ARBA00023268"/>
    </source>
</evidence>
<feature type="site" description="Involved in the stabilization of negative charge on the oxyanion by the formation of the oxyanion hole" evidence="10">
    <location>
        <position position="119"/>
    </location>
</feature>
<comment type="function">
    <text evidence="10">Catalyzes two activities which are involved in the cyclic version of arginine biosynthesis: the synthesis of acetylglutamate from glutamate and acetyl-CoA, and of ornithine by transacetylation between acetylornithine and glutamate.</text>
</comment>
<dbReference type="AlphaFoldDB" id="A0A2V3J3T5"/>